<accession>A0A8B6GMP7</accession>
<dbReference type="AlphaFoldDB" id="A0A8B6GMP7"/>
<dbReference type="CDD" id="cd19776">
    <property type="entry name" value="Bbox2_TRIM25_C-IV"/>
    <property type="match status" value="1"/>
</dbReference>
<keyword evidence="6" id="KW-1185">Reference proteome</keyword>
<feature type="region of interest" description="Disordered" evidence="3">
    <location>
        <begin position="56"/>
        <end position="76"/>
    </location>
</feature>
<dbReference type="Proteomes" id="UP000596742">
    <property type="component" value="Unassembled WGS sequence"/>
</dbReference>
<feature type="compositionally biased region" description="Polar residues" evidence="3">
    <location>
        <begin position="56"/>
        <end position="70"/>
    </location>
</feature>
<evidence type="ECO:0000259" key="4">
    <source>
        <dbReference type="PROSITE" id="PS50119"/>
    </source>
</evidence>
<dbReference type="SUPFAM" id="SSF57845">
    <property type="entry name" value="B-box zinc-binding domain"/>
    <property type="match status" value="1"/>
</dbReference>
<evidence type="ECO:0000256" key="3">
    <source>
        <dbReference type="SAM" id="MobiDB-lite"/>
    </source>
</evidence>
<comment type="caution">
    <text evidence="5">The sequence shown here is derived from an EMBL/GenBank/DDBJ whole genome shotgun (WGS) entry which is preliminary data.</text>
</comment>
<reference evidence="5" key="1">
    <citation type="submission" date="2018-11" db="EMBL/GenBank/DDBJ databases">
        <authorList>
            <person name="Alioto T."/>
            <person name="Alioto T."/>
        </authorList>
    </citation>
    <scope>NUCLEOTIDE SEQUENCE</scope>
</reference>
<dbReference type="InterPro" id="IPR000315">
    <property type="entry name" value="Znf_B-box"/>
</dbReference>
<dbReference type="PROSITE" id="PS50119">
    <property type="entry name" value="ZF_BBOX"/>
    <property type="match status" value="1"/>
</dbReference>
<dbReference type="GO" id="GO:0008270">
    <property type="term" value="F:zinc ion binding"/>
    <property type="evidence" value="ECO:0007669"/>
    <property type="project" value="UniProtKB-KW"/>
</dbReference>
<dbReference type="Gene3D" id="3.30.160.60">
    <property type="entry name" value="Classic Zinc Finger"/>
    <property type="match status" value="1"/>
</dbReference>
<dbReference type="PANTHER" id="PTHR25462">
    <property type="entry name" value="BONUS, ISOFORM C-RELATED"/>
    <property type="match status" value="1"/>
</dbReference>
<feature type="domain" description="B box-type" evidence="4">
    <location>
        <begin position="90"/>
        <end position="132"/>
    </location>
</feature>
<keyword evidence="1" id="KW-0479">Metal-binding</keyword>
<evidence type="ECO:0000313" key="5">
    <source>
        <dbReference type="EMBL" id="VDI66051.1"/>
    </source>
</evidence>
<evidence type="ECO:0000313" key="6">
    <source>
        <dbReference type="Proteomes" id="UP000596742"/>
    </source>
</evidence>
<sequence>MYVTCLILKLNKEIYSEALKQKKKETKPAAASNTVEAKQTQIRTDREINSEFLKQKNNVTKPDTASNTGEAKQELRTDGQSLFSRYCEPCFRGNKESITFSWCSDCEETLCSACDEAHRISKASMSHTAIAVDKMSSITPITVSSYVLCEAHPEINMEFYCSEHSLLCCRACIPTIHRFCSIVSIEDVSKTAKQSALFEKLSIDVKELFDATACLKDRRSNNLEEIIQQELTITSKIKQLKAVFDKHFEKLESKLENEIKQLKQKVVSEVTQNENAIDKLYISLKKHKADFQFVTDHGSNKQAFMLANILKPEIEKKESELNELIALERKIGVEFETNVDNVYLENAIKSLGTIKISETSIEYKNIRPSIAQSMKSKEEKLA</sequence>
<evidence type="ECO:0000256" key="2">
    <source>
        <dbReference type="SAM" id="Coils"/>
    </source>
</evidence>
<dbReference type="OrthoDB" id="6134369at2759"/>
<keyword evidence="1" id="KW-0863">Zinc-finger</keyword>
<keyword evidence="1" id="KW-0862">Zinc</keyword>
<gene>
    <name evidence="5" type="ORF">MGAL_10B018136</name>
</gene>
<organism evidence="5 6">
    <name type="scientific">Mytilus galloprovincialis</name>
    <name type="common">Mediterranean mussel</name>
    <dbReference type="NCBI Taxonomy" id="29158"/>
    <lineage>
        <taxon>Eukaryota</taxon>
        <taxon>Metazoa</taxon>
        <taxon>Spiralia</taxon>
        <taxon>Lophotrochozoa</taxon>
        <taxon>Mollusca</taxon>
        <taxon>Bivalvia</taxon>
        <taxon>Autobranchia</taxon>
        <taxon>Pteriomorphia</taxon>
        <taxon>Mytilida</taxon>
        <taxon>Mytiloidea</taxon>
        <taxon>Mytilidae</taxon>
        <taxon>Mytilinae</taxon>
        <taxon>Mytilus</taxon>
    </lineage>
</organism>
<name>A0A8B6GMP7_MYTGA</name>
<keyword evidence="2" id="KW-0175">Coiled coil</keyword>
<feature type="coiled-coil region" evidence="2">
    <location>
        <begin position="245"/>
        <end position="279"/>
    </location>
</feature>
<evidence type="ECO:0000256" key="1">
    <source>
        <dbReference type="PROSITE-ProRule" id="PRU00024"/>
    </source>
</evidence>
<protein>
    <recommendedName>
        <fullName evidence="4">B box-type domain-containing protein</fullName>
    </recommendedName>
</protein>
<dbReference type="PANTHER" id="PTHR25462:SF296">
    <property type="entry name" value="MEIOTIC P26, ISOFORM F"/>
    <property type="match status" value="1"/>
</dbReference>
<proteinExistence type="predicted"/>
<dbReference type="EMBL" id="UYJE01008673">
    <property type="protein sequence ID" value="VDI66051.1"/>
    <property type="molecule type" value="Genomic_DNA"/>
</dbReference>
<dbReference type="InterPro" id="IPR047153">
    <property type="entry name" value="TRIM45/56/19-like"/>
</dbReference>